<comment type="subcellular location">
    <subcellularLocation>
        <location evidence="1 8">Vacuole membrane</location>
        <topology evidence="1 8">Multi-pass membrane protein</topology>
    </subcellularLocation>
</comment>
<feature type="transmembrane region" description="Helical" evidence="8">
    <location>
        <begin position="373"/>
        <end position="392"/>
    </location>
</feature>
<keyword evidence="4 8" id="KW-0812">Transmembrane</keyword>
<dbReference type="InterPro" id="IPR036259">
    <property type="entry name" value="MFS_trans_sf"/>
</dbReference>
<keyword evidence="5 8" id="KW-1133">Transmembrane helix</keyword>
<evidence type="ECO:0000313" key="10">
    <source>
        <dbReference type="EMBL" id="KJX99242.1"/>
    </source>
</evidence>
<dbReference type="AlphaFoldDB" id="A0A0F4GQB2"/>
<dbReference type="STRING" id="1047168.A0A0F4GQB2"/>
<comment type="caution">
    <text evidence="10">The sequence shown here is derived from an EMBL/GenBank/DDBJ whole genome shotgun (WGS) entry which is preliminary data.</text>
</comment>
<keyword evidence="8" id="KW-0926">Vacuole</keyword>
<protein>
    <recommendedName>
        <fullName evidence="8">Autophagy-related protein</fullName>
    </recommendedName>
</protein>
<keyword evidence="3 8" id="KW-0813">Transport</keyword>
<evidence type="ECO:0000256" key="8">
    <source>
        <dbReference type="RuleBase" id="RU363073"/>
    </source>
</evidence>
<organism evidence="10 11">
    <name type="scientific">Zymoseptoria brevis</name>
    <dbReference type="NCBI Taxonomy" id="1047168"/>
    <lineage>
        <taxon>Eukaryota</taxon>
        <taxon>Fungi</taxon>
        <taxon>Dikarya</taxon>
        <taxon>Ascomycota</taxon>
        <taxon>Pezizomycotina</taxon>
        <taxon>Dothideomycetes</taxon>
        <taxon>Dothideomycetidae</taxon>
        <taxon>Mycosphaerellales</taxon>
        <taxon>Mycosphaerellaceae</taxon>
        <taxon>Zymoseptoria</taxon>
    </lineage>
</organism>
<feature type="transmembrane region" description="Helical" evidence="8">
    <location>
        <begin position="104"/>
        <end position="122"/>
    </location>
</feature>
<evidence type="ECO:0000256" key="4">
    <source>
        <dbReference type="ARBA" id="ARBA00022692"/>
    </source>
</evidence>
<dbReference type="EMBL" id="LAFY01000359">
    <property type="protein sequence ID" value="KJX99242.1"/>
    <property type="molecule type" value="Genomic_DNA"/>
</dbReference>
<evidence type="ECO:0000256" key="7">
    <source>
        <dbReference type="ARBA" id="ARBA00023136"/>
    </source>
</evidence>
<dbReference type="OrthoDB" id="42657at2759"/>
<feature type="compositionally biased region" description="Basic and acidic residues" evidence="9">
    <location>
        <begin position="523"/>
        <end position="533"/>
    </location>
</feature>
<evidence type="ECO:0000256" key="2">
    <source>
        <dbReference type="ARBA" id="ARBA00006978"/>
    </source>
</evidence>
<keyword evidence="6 8" id="KW-0072">Autophagy</keyword>
<name>A0A0F4GQB2_9PEZI</name>
<dbReference type="InterPro" id="IPR024671">
    <property type="entry name" value="Atg22-like"/>
</dbReference>
<dbReference type="PANTHER" id="PTHR23519:SF2">
    <property type="entry name" value="AUTOPHAGY-RELATED PROTEIN 22"/>
    <property type="match status" value="1"/>
</dbReference>
<feature type="region of interest" description="Disordered" evidence="9">
    <location>
        <begin position="511"/>
        <end position="541"/>
    </location>
</feature>
<gene>
    <name evidence="10" type="ORF">TI39_contig367g00025</name>
</gene>
<dbReference type="PANTHER" id="PTHR23519">
    <property type="entry name" value="AUTOPHAGY-RELATED PROTEIN 22"/>
    <property type="match status" value="1"/>
</dbReference>
<feature type="transmembrane region" description="Helical" evidence="8">
    <location>
        <begin position="404"/>
        <end position="426"/>
    </location>
</feature>
<dbReference type="SUPFAM" id="SSF103473">
    <property type="entry name" value="MFS general substrate transporter"/>
    <property type="match status" value="1"/>
</dbReference>
<feature type="region of interest" description="Disordered" evidence="9">
    <location>
        <begin position="170"/>
        <end position="199"/>
    </location>
</feature>
<feature type="transmembrane region" description="Helical" evidence="8">
    <location>
        <begin position="134"/>
        <end position="156"/>
    </location>
</feature>
<proteinExistence type="inferred from homology"/>
<feature type="transmembrane region" description="Helical" evidence="8">
    <location>
        <begin position="342"/>
        <end position="361"/>
    </location>
</feature>
<evidence type="ECO:0000256" key="5">
    <source>
        <dbReference type="ARBA" id="ARBA00022989"/>
    </source>
</evidence>
<accession>A0A0F4GQB2</accession>
<evidence type="ECO:0000256" key="1">
    <source>
        <dbReference type="ARBA" id="ARBA00004128"/>
    </source>
</evidence>
<feature type="transmembrane region" description="Helical" evidence="8">
    <location>
        <begin position="438"/>
        <end position="457"/>
    </location>
</feature>
<dbReference type="GO" id="GO:0005774">
    <property type="term" value="C:vacuolar membrane"/>
    <property type="evidence" value="ECO:0007669"/>
    <property type="project" value="UniProtKB-SubCell"/>
</dbReference>
<evidence type="ECO:0000313" key="11">
    <source>
        <dbReference type="Proteomes" id="UP000033647"/>
    </source>
</evidence>
<reference evidence="10 11" key="1">
    <citation type="submission" date="2015-03" db="EMBL/GenBank/DDBJ databases">
        <title>RNA-seq based gene annotation and comparative genomics of four Zymoseptoria species reveal species-specific pathogenicity related genes and transposable element activity.</title>
        <authorList>
            <person name="Grandaubert J."/>
            <person name="Bhattacharyya A."/>
            <person name="Stukenbrock E.H."/>
        </authorList>
    </citation>
    <scope>NUCLEOTIDE SEQUENCE [LARGE SCALE GENOMIC DNA]</scope>
    <source>
        <strain evidence="10 11">Zb18110</strain>
    </source>
</reference>
<dbReference type="InterPro" id="IPR050495">
    <property type="entry name" value="ATG22/LtaA_families"/>
</dbReference>
<dbReference type="Pfam" id="PF11700">
    <property type="entry name" value="ATG22"/>
    <property type="match status" value="1"/>
</dbReference>
<feature type="transmembrane region" description="Helical" evidence="8">
    <location>
        <begin position="248"/>
        <end position="269"/>
    </location>
</feature>
<keyword evidence="7 8" id="KW-0472">Membrane</keyword>
<comment type="similarity">
    <text evidence="2 8">Belongs to the ATG22 family.</text>
</comment>
<keyword evidence="8" id="KW-0029">Amino-acid transport</keyword>
<dbReference type="GO" id="GO:0006914">
    <property type="term" value="P:autophagy"/>
    <property type="evidence" value="ECO:0007669"/>
    <property type="project" value="UniProtKB-KW"/>
</dbReference>
<dbReference type="GO" id="GO:0032974">
    <property type="term" value="P:amino acid transmembrane export from vacuole"/>
    <property type="evidence" value="ECO:0007669"/>
    <property type="project" value="TreeGrafter"/>
</dbReference>
<comment type="function">
    <text evidence="8">Vacuolar effluxer which mediate the efflux of amino acids resulting from autophagic degradation. The release of autophagic amino acids allows the maintenance of protein synthesis and viability during nitrogen starvation.</text>
</comment>
<evidence type="ECO:0000256" key="3">
    <source>
        <dbReference type="ARBA" id="ARBA00022448"/>
    </source>
</evidence>
<sequence length="541" mass="60106">MASIRRWWNSDTALHTYIYAQTLISLPFSVFGTYTQYQLQAVGYAIGKDSVGGPCVDYCIVPWLGTNMDLNSVLLYMNAFGIGLSGFITLFLAAYSDYWSHKHLLVTICFVTYGCFTIPVYWLQDTSSYDFNVLSALSIVFTIVTNILVAVLNIYVPYCMRENAAAIKASTRHDGRPNEPPSSLSPSPPGSSSNVPIGNASVESSEKRTYGFKMTVIGSFANSIGALIMYIIVIIITERTKNVNAPGLLVATIVGFITVAGASVVYLGLPRLPAKDAAELVGETAGPLIEFLKPFADMANRRSMTLLLISYTIYTDCTYAISSVTGQLFYAEIKPNTLEYTLYALAATISGVIASIGFLLVRPHVPIRLETWLLLGYALLLIQPAWGCIGFASVDFGFRARWEFYVQTFLIYVSGVIVNTTFRVMFSEMVPPRNEVRWFSLQYILSSSTVWINYVASAPLQNATHELRFPLVLSLVFAFFAYVLEVCRQYIPYFKRDRKRWLAYDQRVAGAEERDGAGQSEHASAKDDGDARRLVVLPAKM</sequence>
<keyword evidence="11" id="KW-1185">Reference proteome</keyword>
<feature type="compositionally biased region" description="Low complexity" evidence="9">
    <location>
        <begin position="181"/>
        <end position="196"/>
    </location>
</feature>
<feature type="transmembrane region" description="Helical" evidence="8">
    <location>
        <begin position="73"/>
        <end position="92"/>
    </location>
</feature>
<evidence type="ECO:0000256" key="9">
    <source>
        <dbReference type="SAM" id="MobiDB-lite"/>
    </source>
</evidence>
<feature type="transmembrane region" description="Helical" evidence="8">
    <location>
        <begin position="469"/>
        <end position="491"/>
    </location>
</feature>
<feature type="transmembrane region" description="Helical" evidence="8">
    <location>
        <begin position="306"/>
        <end position="330"/>
    </location>
</feature>
<dbReference type="Proteomes" id="UP000033647">
    <property type="component" value="Unassembled WGS sequence"/>
</dbReference>
<evidence type="ECO:0000256" key="6">
    <source>
        <dbReference type="ARBA" id="ARBA00023006"/>
    </source>
</evidence>
<feature type="transmembrane region" description="Helical" evidence="8">
    <location>
        <begin position="214"/>
        <end position="236"/>
    </location>
</feature>